<protein>
    <recommendedName>
        <fullName evidence="6">Probable succinyl-diaminopimelate desuccinylase</fullName>
        <ecNumber evidence="5">3.5.1.18</ecNumber>
    </recommendedName>
</protein>
<dbReference type="KEGG" id="lgn:ABM34_02155"/>
<comment type="catalytic activity">
    <reaction evidence="14">
        <text>N-succinyl-(2S,6S)-2,6-diaminopimelate + H2O = (2S,6S)-2,6-diaminopimelate + succinate</text>
        <dbReference type="Rhea" id="RHEA:22608"/>
        <dbReference type="ChEBI" id="CHEBI:15377"/>
        <dbReference type="ChEBI" id="CHEBI:30031"/>
        <dbReference type="ChEBI" id="CHEBI:57609"/>
        <dbReference type="ChEBI" id="CHEBI:58087"/>
        <dbReference type="EC" id="3.5.1.18"/>
    </reaction>
</comment>
<sequence length="377" mass="40949">MDESEKMNVLSKLISINTVNDNEKDIADYLQKLFADHGIFSEVLPVKGNRANLVAEIGDGDKILALSGHMDTVMAGEGWDYDPFKLTEKDGELYGRGTTDMKAGLTAMVIAMIELKENGTPLNGKVRLLATVGEEVGEMGAKKLTDDGYMQDVDALVIGEPTAPYLGYTHMGSLDIRVNSKGVAAHSSMPDQGFNAIDPLVEFIHEANDKFRNTGASDPVLGHFIFNVTTIKGGTQVNAIPGSASAEMNFRTLDSYNNDKVLADVHTIIDQLNKADGVDLSIEIMMNLNGVVSGKDSTIIDITQNIEKEYFGDKVQKGGGAGTIDAARFMVGKPKDYNLVISGPGNQTMHKVNESVPKSLYLDFIDIYKKIAEQYLK</sequence>
<keyword evidence="13" id="KW-0170">Cobalt</keyword>
<dbReference type="InterPro" id="IPR010182">
    <property type="entry name" value="ArgE/DapE"/>
</dbReference>
<comment type="pathway">
    <text evidence="3">Amino-acid biosynthesis; L-lysine biosynthesis via DAP pathway; LL-2,6-diaminopimelate from (S)-tetrahydrodipicolinate (succinylase route): step 3/3.</text>
</comment>
<keyword evidence="11" id="KW-0220">Diaminopimelate biosynthesis</keyword>
<evidence type="ECO:0000256" key="1">
    <source>
        <dbReference type="ARBA" id="ARBA00001941"/>
    </source>
</evidence>
<dbReference type="GO" id="GO:0019877">
    <property type="term" value="P:diaminopimelate biosynthetic process"/>
    <property type="evidence" value="ECO:0007669"/>
    <property type="project" value="UniProtKB-KW"/>
</dbReference>
<dbReference type="Proteomes" id="UP000036106">
    <property type="component" value="Chromosome"/>
</dbReference>
<keyword evidence="17" id="KW-1185">Reference proteome</keyword>
<evidence type="ECO:0000256" key="7">
    <source>
        <dbReference type="ARBA" id="ARBA00022605"/>
    </source>
</evidence>
<feature type="domain" description="Peptidase M20 dimerisation" evidence="15">
    <location>
        <begin position="168"/>
        <end position="275"/>
    </location>
</feature>
<dbReference type="GO" id="GO:0009089">
    <property type="term" value="P:lysine biosynthetic process via diaminopimelate"/>
    <property type="evidence" value="ECO:0007669"/>
    <property type="project" value="UniProtKB-UniPathway"/>
</dbReference>
<name>A0A0H4QII8_9LACO</name>
<reference evidence="17" key="1">
    <citation type="submission" date="2015-07" db="EMBL/GenBank/DDBJ databases">
        <title>Lactobacillus ginsenosidimutans/EMML 3141/ whole genome sequencing.</title>
        <authorList>
            <person name="Kim M.K."/>
            <person name="Im W.-T."/>
            <person name="Srinivasan S."/>
            <person name="Lee J.-J."/>
        </authorList>
    </citation>
    <scope>NUCLEOTIDE SEQUENCE [LARGE SCALE GENOMIC DNA]</scope>
    <source>
        <strain evidence="17">EMML 3041</strain>
    </source>
</reference>
<keyword evidence="10" id="KW-0862">Zinc</keyword>
<dbReference type="RefSeq" id="WP_048702879.1">
    <property type="nucleotide sequence ID" value="NZ_CP012034.1"/>
</dbReference>
<gene>
    <name evidence="16" type="ORF">ABM34_02155</name>
</gene>
<evidence type="ECO:0000256" key="10">
    <source>
        <dbReference type="ARBA" id="ARBA00022833"/>
    </source>
</evidence>
<dbReference type="InterPro" id="IPR050072">
    <property type="entry name" value="Peptidase_M20A"/>
</dbReference>
<evidence type="ECO:0000256" key="6">
    <source>
        <dbReference type="ARBA" id="ARBA00016853"/>
    </source>
</evidence>
<dbReference type="InterPro" id="IPR002933">
    <property type="entry name" value="Peptidase_M20"/>
</dbReference>
<accession>A0A0H4QII8</accession>
<proteinExistence type="inferred from homology"/>
<dbReference type="EC" id="3.5.1.18" evidence="5"/>
<dbReference type="InterPro" id="IPR001261">
    <property type="entry name" value="ArgE/DapE_CS"/>
</dbReference>
<evidence type="ECO:0000256" key="5">
    <source>
        <dbReference type="ARBA" id="ARBA00011921"/>
    </source>
</evidence>
<dbReference type="Gene3D" id="3.40.630.10">
    <property type="entry name" value="Zn peptidases"/>
    <property type="match status" value="1"/>
</dbReference>
<dbReference type="NCBIfam" id="NF006365">
    <property type="entry name" value="PRK08588.1"/>
    <property type="match status" value="1"/>
</dbReference>
<dbReference type="PANTHER" id="PTHR43808">
    <property type="entry name" value="ACETYLORNITHINE DEACETYLASE"/>
    <property type="match status" value="1"/>
</dbReference>
<evidence type="ECO:0000256" key="14">
    <source>
        <dbReference type="ARBA" id="ARBA00051301"/>
    </source>
</evidence>
<dbReference type="PANTHER" id="PTHR43808:SF8">
    <property type="entry name" value="PEPTIDASE M20 DIMERISATION DOMAIN-CONTAINING PROTEIN"/>
    <property type="match status" value="1"/>
</dbReference>
<dbReference type="GO" id="GO:0009014">
    <property type="term" value="F:succinyl-diaminopimelate desuccinylase activity"/>
    <property type="evidence" value="ECO:0007669"/>
    <property type="project" value="UniProtKB-EC"/>
</dbReference>
<dbReference type="AlphaFoldDB" id="A0A0H4QII8"/>
<evidence type="ECO:0000256" key="2">
    <source>
        <dbReference type="ARBA" id="ARBA00001947"/>
    </source>
</evidence>
<comment type="cofactor">
    <cofactor evidence="1">
        <name>Co(2+)</name>
        <dbReference type="ChEBI" id="CHEBI:48828"/>
    </cofactor>
</comment>
<dbReference type="STRING" id="1007676.ABM34_02155"/>
<dbReference type="PROSITE" id="PS00759">
    <property type="entry name" value="ARGE_DAPE_CPG2_2"/>
    <property type="match status" value="1"/>
</dbReference>
<keyword evidence="7" id="KW-0028">Amino-acid biosynthesis</keyword>
<comment type="similarity">
    <text evidence="4">Belongs to the peptidase M20A family.</text>
</comment>
<keyword evidence="12" id="KW-0457">Lysine biosynthesis</keyword>
<dbReference type="EMBL" id="CP012034">
    <property type="protein sequence ID" value="AKP66473.1"/>
    <property type="molecule type" value="Genomic_DNA"/>
</dbReference>
<evidence type="ECO:0000313" key="16">
    <source>
        <dbReference type="EMBL" id="AKP66473.1"/>
    </source>
</evidence>
<evidence type="ECO:0000256" key="9">
    <source>
        <dbReference type="ARBA" id="ARBA00022801"/>
    </source>
</evidence>
<organism evidence="16 17">
    <name type="scientific">Companilactobacillus ginsenosidimutans</name>
    <dbReference type="NCBI Taxonomy" id="1007676"/>
    <lineage>
        <taxon>Bacteria</taxon>
        <taxon>Bacillati</taxon>
        <taxon>Bacillota</taxon>
        <taxon>Bacilli</taxon>
        <taxon>Lactobacillales</taxon>
        <taxon>Lactobacillaceae</taxon>
        <taxon>Companilactobacillus</taxon>
    </lineage>
</organism>
<dbReference type="InterPro" id="IPR036264">
    <property type="entry name" value="Bact_exopeptidase_dim_dom"/>
</dbReference>
<evidence type="ECO:0000256" key="4">
    <source>
        <dbReference type="ARBA" id="ARBA00006247"/>
    </source>
</evidence>
<dbReference type="NCBIfam" id="TIGR01910">
    <property type="entry name" value="DapE-ArgE"/>
    <property type="match status" value="1"/>
</dbReference>
<keyword evidence="8" id="KW-0479">Metal-binding</keyword>
<dbReference type="UniPathway" id="UPA00034">
    <property type="reaction ID" value="UER00021"/>
</dbReference>
<evidence type="ECO:0000256" key="8">
    <source>
        <dbReference type="ARBA" id="ARBA00022723"/>
    </source>
</evidence>
<dbReference type="SUPFAM" id="SSF55031">
    <property type="entry name" value="Bacterial exopeptidase dimerisation domain"/>
    <property type="match status" value="1"/>
</dbReference>
<evidence type="ECO:0000256" key="12">
    <source>
        <dbReference type="ARBA" id="ARBA00023154"/>
    </source>
</evidence>
<dbReference type="CDD" id="cd08659">
    <property type="entry name" value="M20_ArgE_DapE-like"/>
    <property type="match status" value="1"/>
</dbReference>
<keyword evidence="9" id="KW-0378">Hydrolase</keyword>
<dbReference type="InterPro" id="IPR011650">
    <property type="entry name" value="Peptidase_M20_dimer"/>
</dbReference>
<dbReference type="Gene3D" id="3.30.70.360">
    <property type="match status" value="1"/>
</dbReference>
<evidence type="ECO:0000256" key="3">
    <source>
        <dbReference type="ARBA" id="ARBA00005130"/>
    </source>
</evidence>
<dbReference type="Pfam" id="PF07687">
    <property type="entry name" value="M20_dimer"/>
    <property type="match status" value="1"/>
</dbReference>
<dbReference type="Pfam" id="PF01546">
    <property type="entry name" value="Peptidase_M20"/>
    <property type="match status" value="1"/>
</dbReference>
<comment type="cofactor">
    <cofactor evidence="2">
        <name>Zn(2+)</name>
        <dbReference type="ChEBI" id="CHEBI:29105"/>
    </cofactor>
</comment>
<evidence type="ECO:0000256" key="11">
    <source>
        <dbReference type="ARBA" id="ARBA00022915"/>
    </source>
</evidence>
<evidence type="ECO:0000256" key="13">
    <source>
        <dbReference type="ARBA" id="ARBA00023285"/>
    </source>
</evidence>
<evidence type="ECO:0000313" key="17">
    <source>
        <dbReference type="Proteomes" id="UP000036106"/>
    </source>
</evidence>
<evidence type="ECO:0000259" key="15">
    <source>
        <dbReference type="Pfam" id="PF07687"/>
    </source>
</evidence>
<dbReference type="PROSITE" id="PS00758">
    <property type="entry name" value="ARGE_DAPE_CPG2_1"/>
    <property type="match status" value="1"/>
</dbReference>
<dbReference type="SUPFAM" id="SSF53187">
    <property type="entry name" value="Zn-dependent exopeptidases"/>
    <property type="match status" value="1"/>
</dbReference>
<dbReference type="PATRIC" id="fig|1007676.4.peg.448"/>
<dbReference type="GO" id="GO:0046872">
    <property type="term" value="F:metal ion binding"/>
    <property type="evidence" value="ECO:0007669"/>
    <property type="project" value="UniProtKB-KW"/>
</dbReference>
<dbReference type="OrthoDB" id="9792335at2"/>